<dbReference type="AlphaFoldDB" id="A0A8I6RFU3"/>
<dbReference type="OrthoDB" id="6846267at2759"/>
<evidence type="ECO:0000256" key="1">
    <source>
        <dbReference type="ARBA" id="ARBA00005964"/>
    </source>
</evidence>
<dbReference type="InterPro" id="IPR002018">
    <property type="entry name" value="CarbesteraseB"/>
</dbReference>
<dbReference type="GO" id="GO:0052689">
    <property type="term" value="F:carboxylic ester hydrolase activity"/>
    <property type="evidence" value="ECO:0007669"/>
    <property type="project" value="UniProtKB-KW"/>
</dbReference>
<dbReference type="OMA" id="NGHENFM"/>
<dbReference type="Proteomes" id="UP000494040">
    <property type="component" value="Unassembled WGS sequence"/>
</dbReference>
<dbReference type="PANTHER" id="PTHR43142:SF1">
    <property type="entry name" value="CARBOXYLIC ESTER HYDROLASE"/>
    <property type="match status" value="1"/>
</dbReference>
<comment type="similarity">
    <text evidence="1 5">Belongs to the type-B carboxylesterase/lipase family.</text>
</comment>
<dbReference type="KEGG" id="clec:106663630"/>
<feature type="signal peptide" evidence="5">
    <location>
        <begin position="1"/>
        <end position="21"/>
    </location>
</feature>
<protein>
    <recommendedName>
        <fullName evidence="5">Carboxylic ester hydrolase</fullName>
        <ecNumber evidence="5">3.1.1.-</ecNumber>
    </recommendedName>
</protein>
<dbReference type="InterPro" id="IPR019819">
    <property type="entry name" value="Carboxylesterase_B_CS"/>
</dbReference>
<dbReference type="Pfam" id="PF00135">
    <property type="entry name" value="COesterase"/>
    <property type="match status" value="1"/>
</dbReference>
<dbReference type="CDD" id="cd00312">
    <property type="entry name" value="Esterase_lipase"/>
    <property type="match status" value="1"/>
</dbReference>
<dbReference type="PROSITE" id="PS00941">
    <property type="entry name" value="CARBOXYLESTERASE_B_2"/>
    <property type="match status" value="1"/>
</dbReference>
<accession>A0A8I6RFU3</accession>
<dbReference type="InterPro" id="IPR029058">
    <property type="entry name" value="AB_hydrolase_fold"/>
</dbReference>
<keyword evidence="2" id="KW-0719">Serine esterase</keyword>
<dbReference type="GeneID" id="106663630"/>
<sequence length="561" mass="62616">MAKLKFLAVTAFCLLWYWVCAEPLVETDLGPVRGFYQKTVSGRRISSFIGVPYAKPPVGGLRFEAPVPASPWPGVINASLASSVCLQYDHFLYKTKFAVIGSEDCLYLNVYTPKVSGDFEKDLLDVVVFIHGGAFMFHSANILGPDLLLDRDVVLVTMNYRLGPLGFMSTGDSIVPGNNGLKDQQLAMKWVQNNIKRFGGDPGKVVLAGMSAGAASVHFHMLSPKSKGLFNKAIALSGSALCPWAQAENSKKKAEIIAEKLGCPVASSLEMVECLKNRPANQIVQLSKLFIPWLYSPFSPFGPVVEPKNPTSFIEVLPSDIIKNKSAADIPFLLSFTSAEGLYPGAEILGNKAVANELSDKWDSLLPHLLDFNFTVDDARKDSVGQKLKTHFVPDEDIFKNKDGFIRMLSERLFTLPVAVTAKLHAKYYSSPVHVYQFSYEGKYRLANIFMAPEIFGGASHGDDLPYIIKMPFAPVENDQISRELSKRMIDLWMDFIHGRLDKWWKTVKEGLPKFSFLNIKNQHPDEDNLVERSDFAGQSFWSSLKFNEDNDLYNIKHDEF</sequence>
<keyword evidence="5" id="KW-0732">Signal</keyword>
<feature type="domain" description="Carboxylesterase type B" evidence="6">
    <location>
        <begin position="22"/>
        <end position="498"/>
    </location>
</feature>
<evidence type="ECO:0000256" key="4">
    <source>
        <dbReference type="ARBA" id="ARBA00023180"/>
    </source>
</evidence>
<reference evidence="7" key="1">
    <citation type="submission" date="2022-01" db="UniProtKB">
        <authorList>
            <consortium name="EnsemblMetazoa"/>
        </authorList>
    </citation>
    <scope>IDENTIFICATION</scope>
</reference>
<evidence type="ECO:0000313" key="8">
    <source>
        <dbReference type="Proteomes" id="UP000494040"/>
    </source>
</evidence>
<evidence type="ECO:0000256" key="5">
    <source>
        <dbReference type="RuleBase" id="RU361235"/>
    </source>
</evidence>
<dbReference type="InterPro" id="IPR019826">
    <property type="entry name" value="Carboxylesterase_B_AS"/>
</dbReference>
<dbReference type="Gene3D" id="3.40.50.1820">
    <property type="entry name" value="alpha/beta hydrolase"/>
    <property type="match status" value="1"/>
</dbReference>
<evidence type="ECO:0000259" key="6">
    <source>
        <dbReference type="Pfam" id="PF00135"/>
    </source>
</evidence>
<organism evidence="7 8">
    <name type="scientific">Cimex lectularius</name>
    <name type="common">Bed bug</name>
    <name type="synonym">Acanthia lectularia</name>
    <dbReference type="NCBI Taxonomy" id="79782"/>
    <lineage>
        <taxon>Eukaryota</taxon>
        <taxon>Metazoa</taxon>
        <taxon>Ecdysozoa</taxon>
        <taxon>Arthropoda</taxon>
        <taxon>Hexapoda</taxon>
        <taxon>Insecta</taxon>
        <taxon>Pterygota</taxon>
        <taxon>Neoptera</taxon>
        <taxon>Paraneoptera</taxon>
        <taxon>Hemiptera</taxon>
        <taxon>Heteroptera</taxon>
        <taxon>Panheteroptera</taxon>
        <taxon>Cimicomorpha</taxon>
        <taxon>Cimicidae</taxon>
        <taxon>Cimex</taxon>
    </lineage>
</organism>
<feature type="chain" id="PRO_5035337014" description="Carboxylic ester hydrolase" evidence="5">
    <location>
        <begin position="22"/>
        <end position="561"/>
    </location>
</feature>
<dbReference type="EnsemblMetazoa" id="XM_014388604.2">
    <property type="protein sequence ID" value="XP_014244090.1"/>
    <property type="gene ID" value="LOC106663630"/>
</dbReference>
<evidence type="ECO:0000256" key="2">
    <source>
        <dbReference type="ARBA" id="ARBA00022487"/>
    </source>
</evidence>
<dbReference type="SUPFAM" id="SSF53474">
    <property type="entry name" value="alpha/beta-Hydrolases"/>
    <property type="match status" value="1"/>
</dbReference>
<dbReference type="PROSITE" id="PS00122">
    <property type="entry name" value="CARBOXYLESTERASE_B_1"/>
    <property type="match status" value="1"/>
</dbReference>
<dbReference type="EC" id="3.1.1.-" evidence="5"/>
<dbReference type="RefSeq" id="XP_014244090.1">
    <property type="nucleotide sequence ID" value="XM_014388604.2"/>
</dbReference>
<dbReference type="PANTHER" id="PTHR43142">
    <property type="entry name" value="CARBOXYLIC ESTER HYDROLASE"/>
    <property type="match status" value="1"/>
</dbReference>
<keyword evidence="4" id="KW-0325">Glycoprotein</keyword>
<keyword evidence="3 5" id="KW-0378">Hydrolase</keyword>
<evidence type="ECO:0000256" key="3">
    <source>
        <dbReference type="ARBA" id="ARBA00022801"/>
    </source>
</evidence>
<proteinExistence type="inferred from homology"/>
<name>A0A8I6RFU3_CIMLE</name>
<evidence type="ECO:0000313" key="7">
    <source>
        <dbReference type="EnsemblMetazoa" id="XP_014244090.1"/>
    </source>
</evidence>
<keyword evidence="8" id="KW-1185">Reference proteome</keyword>